<evidence type="ECO:0000256" key="1">
    <source>
        <dbReference type="RuleBase" id="RU361279"/>
    </source>
</evidence>
<evidence type="ECO:0000313" key="4">
    <source>
        <dbReference type="Proteomes" id="UP000060699"/>
    </source>
</evidence>
<dbReference type="InterPro" id="IPR002698">
    <property type="entry name" value="FTHF_cligase"/>
</dbReference>
<dbReference type="KEGG" id="rdp:RD2015_651"/>
<organism evidence="3 4">
    <name type="scientific">Roseateles depolymerans</name>
    <dbReference type="NCBI Taxonomy" id="76731"/>
    <lineage>
        <taxon>Bacteria</taxon>
        <taxon>Pseudomonadati</taxon>
        <taxon>Pseudomonadota</taxon>
        <taxon>Betaproteobacteria</taxon>
        <taxon>Burkholderiales</taxon>
        <taxon>Sphaerotilaceae</taxon>
        <taxon>Roseateles</taxon>
    </lineage>
</organism>
<comment type="catalytic activity">
    <reaction evidence="1">
        <text>(6S)-5-formyl-5,6,7,8-tetrahydrofolate + ATP = (6R)-5,10-methenyltetrahydrofolate + ADP + phosphate</text>
        <dbReference type="Rhea" id="RHEA:10488"/>
        <dbReference type="ChEBI" id="CHEBI:30616"/>
        <dbReference type="ChEBI" id="CHEBI:43474"/>
        <dbReference type="ChEBI" id="CHEBI:57455"/>
        <dbReference type="ChEBI" id="CHEBI:57457"/>
        <dbReference type="ChEBI" id="CHEBI:456216"/>
        <dbReference type="EC" id="6.3.3.2"/>
    </reaction>
</comment>
<dbReference type="STRING" id="76731.RD2015_651"/>
<evidence type="ECO:0000313" key="3">
    <source>
        <dbReference type="EMBL" id="ALV05147.1"/>
    </source>
</evidence>
<feature type="compositionally biased region" description="Polar residues" evidence="2">
    <location>
        <begin position="20"/>
        <end position="38"/>
    </location>
</feature>
<gene>
    <name evidence="3" type="ORF">RD2015_651</name>
</gene>
<proteinExistence type="inferred from homology"/>
<keyword evidence="1" id="KW-0479">Metal-binding</keyword>
<dbReference type="PATRIC" id="fig|76731.3.peg.661"/>
<dbReference type="SUPFAM" id="SSF100950">
    <property type="entry name" value="NagB/RpiA/CoA transferase-like"/>
    <property type="match status" value="1"/>
</dbReference>
<name>A0A0U3MYX0_9BURK</name>
<comment type="similarity">
    <text evidence="1">Belongs to the 5-formyltetrahydrofolate cyclo-ligase family.</text>
</comment>
<dbReference type="EMBL" id="CP013729">
    <property type="protein sequence ID" value="ALV05147.1"/>
    <property type="molecule type" value="Genomic_DNA"/>
</dbReference>
<dbReference type="InterPro" id="IPR024185">
    <property type="entry name" value="FTHF_cligase-like_sf"/>
</dbReference>
<keyword evidence="1" id="KW-0067">ATP-binding</keyword>
<dbReference type="Gene3D" id="3.40.50.10420">
    <property type="entry name" value="NagB/RpiA/CoA transferase-like"/>
    <property type="match status" value="1"/>
</dbReference>
<sequence>MDSQDTTPDHKPDHKPGPQPDQTPSATPSGTPEQSPRQLQDVPPDPGAGASPEALAERRALRDQLIQERLDLPGRLHLSEQLQRVLRVWLVARKESRIAAYWPIKGEFDPMPALYRWSEVDAQRRIGLPVVDRDEQRLRFHIWYPGCPMEEDGTGITKPKDTEAFEPQLLLLPCLGYGPGGIRLGYGGGFMKRTIARIEPRPLVVGLGYSHGFQPALSALPNDVRLDAMLTDMGLVWENPRA</sequence>
<feature type="compositionally biased region" description="Basic and acidic residues" evidence="2">
    <location>
        <begin position="7"/>
        <end position="16"/>
    </location>
</feature>
<dbReference type="EC" id="6.3.3.2" evidence="1"/>
<dbReference type="InterPro" id="IPR037171">
    <property type="entry name" value="NagB/RpiA_transferase-like"/>
</dbReference>
<feature type="region of interest" description="Disordered" evidence="2">
    <location>
        <begin position="1"/>
        <end position="53"/>
    </location>
</feature>
<keyword evidence="1" id="KW-0547">Nucleotide-binding</keyword>
<dbReference type="GO" id="GO:0030272">
    <property type="term" value="F:5-formyltetrahydrofolate cyclo-ligase activity"/>
    <property type="evidence" value="ECO:0007669"/>
    <property type="project" value="UniProtKB-EC"/>
</dbReference>
<reference evidence="3 4" key="1">
    <citation type="submission" date="2015-12" db="EMBL/GenBank/DDBJ databases">
        <title>Complete genome of Roseateles depolymerans KCTC 42856.</title>
        <authorList>
            <person name="Kim K.M."/>
        </authorList>
    </citation>
    <scope>NUCLEOTIDE SEQUENCE [LARGE SCALE GENOMIC DNA]</scope>
    <source>
        <strain evidence="3 4">KCTC 42856</strain>
    </source>
</reference>
<dbReference type="NCBIfam" id="TIGR02727">
    <property type="entry name" value="MTHFS_bact"/>
    <property type="match status" value="1"/>
</dbReference>
<comment type="cofactor">
    <cofactor evidence="1">
        <name>Mg(2+)</name>
        <dbReference type="ChEBI" id="CHEBI:18420"/>
    </cofactor>
</comment>
<keyword evidence="1" id="KW-0460">Magnesium</keyword>
<protein>
    <recommendedName>
        <fullName evidence="1">5-formyltetrahydrofolate cyclo-ligase</fullName>
        <ecNumber evidence="1">6.3.3.2</ecNumber>
    </recommendedName>
</protein>
<dbReference type="AlphaFoldDB" id="A0A0U3MYX0"/>
<evidence type="ECO:0000256" key="2">
    <source>
        <dbReference type="SAM" id="MobiDB-lite"/>
    </source>
</evidence>
<dbReference type="Pfam" id="PF01812">
    <property type="entry name" value="5-FTHF_cyc-lig"/>
    <property type="match status" value="1"/>
</dbReference>
<dbReference type="GO" id="GO:0046872">
    <property type="term" value="F:metal ion binding"/>
    <property type="evidence" value="ECO:0007669"/>
    <property type="project" value="UniProtKB-KW"/>
</dbReference>
<dbReference type="OrthoDB" id="9801938at2"/>
<dbReference type="Proteomes" id="UP000060699">
    <property type="component" value="Chromosome"/>
</dbReference>
<accession>A0A0U3MYX0</accession>
<keyword evidence="4" id="KW-1185">Reference proteome</keyword>
<dbReference type="GO" id="GO:0005524">
    <property type="term" value="F:ATP binding"/>
    <property type="evidence" value="ECO:0007669"/>
    <property type="project" value="UniProtKB-KW"/>
</dbReference>